<evidence type="ECO:0000313" key="1">
    <source>
        <dbReference type="EMBL" id="PLR29616.1"/>
    </source>
</evidence>
<organism evidence="1 2">
    <name type="scientific">Chimaeribacter californicus</name>
    <dbReference type="NCBI Taxonomy" id="2060067"/>
    <lineage>
        <taxon>Bacteria</taxon>
        <taxon>Pseudomonadati</taxon>
        <taxon>Pseudomonadota</taxon>
        <taxon>Gammaproteobacteria</taxon>
        <taxon>Enterobacterales</taxon>
        <taxon>Yersiniaceae</taxon>
        <taxon>Chimaeribacter</taxon>
    </lineage>
</organism>
<accession>A0A2N5DT77</accession>
<feature type="non-terminal residue" evidence="1">
    <location>
        <position position="1"/>
    </location>
</feature>
<protein>
    <recommendedName>
        <fullName evidence="3">Terminase</fullName>
    </recommendedName>
</protein>
<dbReference type="EMBL" id="PJZF01000056">
    <property type="protein sequence ID" value="PLR29616.1"/>
    <property type="molecule type" value="Genomic_DNA"/>
</dbReference>
<proteinExistence type="predicted"/>
<name>A0A2N5DT77_9GAMM</name>
<dbReference type="AlphaFoldDB" id="A0A2N5DT77"/>
<sequence>VDAIEAVVIEKGLVNLFKLERISLDLIAFLAAQPEPDEEEGGQPPLVKALSVVTAAAAAINDTARTLVGVRQSYAKEQREQEKHLRKLQEPERIQLAYQERQAHGRSALDTAIIIESHGDKVPPLLLELARTEMKNSNSGDINTQPVDLAELDRQARAQRAQRMAGLDSELASKREAVNEMVDGGGYGDVATDGSLNDLNLTVGFAEDEEPDDEINTLLYGEEVDGHQPE</sequence>
<reference evidence="1 2" key="1">
    <citation type="submission" date="2017-12" db="EMBL/GenBank/DDBJ databases">
        <title>Characterization of six clinical isolates of Enterochimera gen. nov., a novel genus of the Yersiniaciae family and the three species Enterochimera arupensis sp. nov., Enterochimera coloradensis sp. nov, and Enterochimera californica sp. nov.</title>
        <authorList>
            <person name="Rossi A."/>
            <person name="Fisher M."/>
        </authorList>
    </citation>
    <scope>NUCLEOTIDE SEQUENCE [LARGE SCALE GENOMIC DNA]</scope>
    <source>
        <strain evidence="2">2015-Iso6</strain>
    </source>
</reference>
<evidence type="ECO:0000313" key="2">
    <source>
        <dbReference type="Proteomes" id="UP000234240"/>
    </source>
</evidence>
<evidence type="ECO:0008006" key="3">
    <source>
        <dbReference type="Google" id="ProtNLM"/>
    </source>
</evidence>
<dbReference type="Proteomes" id="UP000234240">
    <property type="component" value="Unassembled WGS sequence"/>
</dbReference>
<keyword evidence="2" id="KW-1185">Reference proteome</keyword>
<comment type="caution">
    <text evidence="1">The sequence shown here is derived from an EMBL/GenBank/DDBJ whole genome shotgun (WGS) entry which is preliminary data.</text>
</comment>
<gene>
    <name evidence="1" type="ORF">CYR55_22705</name>
</gene>